<keyword evidence="1" id="KW-0472">Membrane</keyword>
<dbReference type="OrthoDB" id="7508262at2"/>
<evidence type="ECO:0000313" key="2">
    <source>
        <dbReference type="EMBL" id="OWQ95208.1"/>
    </source>
</evidence>
<dbReference type="AlphaFoldDB" id="A0A2D0AN79"/>
<comment type="caution">
    <text evidence="2">The sequence shown here is derived from an EMBL/GenBank/DDBJ whole genome shotgun (WGS) entry which is preliminary data.</text>
</comment>
<gene>
    <name evidence="2" type="ORF">CDQ91_14980</name>
</gene>
<dbReference type="RefSeq" id="WP_088473539.1">
    <property type="nucleotide sequence ID" value="NZ_NISJ01000008.1"/>
</dbReference>
<dbReference type="Proteomes" id="UP000197097">
    <property type="component" value="Unassembled WGS sequence"/>
</dbReference>
<keyword evidence="1" id="KW-0812">Transmembrane</keyword>
<evidence type="ECO:0000256" key="1">
    <source>
        <dbReference type="SAM" id="Phobius"/>
    </source>
</evidence>
<evidence type="ECO:0000313" key="3">
    <source>
        <dbReference type="Proteomes" id="UP000197097"/>
    </source>
</evidence>
<reference evidence="2 3" key="1">
    <citation type="journal article" date="2002" name="Int. J. Syst. Evol. Microbiol.">
        <title>Sphingopyxis witflariensis sp. nov., isolated from activated sludge.</title>
        <authorList>
            <person name="Kampfer P."/>
            <person name="Witzenberger R."/>
            <person name="Denner E.B."/>
            <person name="Busse H.J."/>
            <person name="Neef A."/>
        </authorList>
    </citation>
    <scope>NUCLEOTIDE SEQUENCE [LARGE SCALE GENOMIC DNA]</scope>
    <source>
        <strain evidence="2 3">DSM 14551</strain>
    </source>
</reference>
<protein>
    <recommendedName>
        <fullName evidence="4">DUF3325 domain-containing protein</fullName>
    </recommendedName>
</protein>
<keyword evidence="1" id="KW-1133">Transmembrane helix</keyword>
<keyword evidence="3" id="KW-1185">Reference proteome</keyword>
<dbReference type="EMBL" id="NISJ01000008">
    <property type="protein sequence ID" value="OWQ95208.1"/>
    <property type="molecule type" value="Genomic_DNA"/>
</dbReference>
<name>A0A2D0AN79_9SPHN</name>
<feature type="transmembrane region" description="Helical" evidence="1">
    <location>
        <begin position="46"/>
        <end position="70"/>
    </location>
</feature>
<dbReference type="InterPro" id="IPR021762">
    <property type="entry name" value="DUF3325"/>
</dbReference>
<evidence type="ECO:0008006" key="4">
    <source>
        <dbReference type="Google" id="ProtNLM"/>
    </source>
</evidence>
<organism evidence="2 3">
    <name type="scientific">Sphingopyxis witflariensis</name>
    <dbReference type="NCBI Taxonomy" id="173675"/>
    <lineage>
        <taxon>Bacteria</taxon>
        <taxon>Pseudomonadati</taxon>
        <taxon>Pseudomonadota</taxon>
        <taxon>Alphaproteobacteria</taxon>
        <taxon>Sphingomonadales</taxon>
        <taxon>Sphingomonadaceae</taxon>
        <taxon>Sphingopyxis</taxon>
    </lineage>
</organism>
<sequence length="107" mass="11148">MIDLFATLLALCGFALLSISMPRHQADMAGGKLAPAASRRARVGGYALLFAVLVLDGFAFGAAYGAIAWFGHLSIGAWSVVAWLCVCGRGTNSASKKKSTTPTRGEN</sequence>
<dbReference type="Pfam" id="PF11804">
    <property type="entry name" value="DUF3325"/>
    <property type="match status" value="1"/>
</dbReference>
<accession>A0A2D0AN79</accession>
<proteinExistence type="predicted"/>